<accession>A0ABP7F7D9</accession>
<sequence>MTATTPTGGPVAARRSLEGLATGDAFGERWSPRFRDPETARAQIRARRTPAEPEWPWTDDTALALALHRVLAERGTVDQDRLAACFGLAYDAHPGRGYGYGMHVLLPALLAEPASWRRLAPGLFDGGSLGNGAAMRVAPLGAWFADDLDRAAKEAELSAEVTHAHPEGVAGAVAVAVAAALSARGALALDVVADATPAGAVHDGLARAAALPGTTEPDDAAAVLGNGTGARADDTVPFAVWTAARHPADLPSALWATAEALGDVDTTCAITGGIVAAHPAATPAPGDWHHRREPLPPH</sequence>
<dbReference type="EMBL" id="BAABEP010000020">
    <property type="protein sequence ID" value="GAA3733056.1"/>
    <property type="molecule type" value="Genomic_DNA"/>
</dbReference>
<evidence type="ECO:0000313" key="3">
    <source>
        <dbReference type="Proteomes" id="UP001499884"/>
    </source>
</evidence>
<dbReference type="InterPro" id="IPR036705">
    <property type="entry name" value="Ribosyl_crysJ1_sf"/>
</dbReference>
<dbReference type="InterPro" id="IPR050792">
    <property type="entry name" value="ADP-ribosylglycohydrolase"/>
</dbReference>
<dbReference type="RefSeq" id="WP_345647414.1">
    <property type="nucleotide sequence ID" value="NZ_BAABEP010000020.1"/>
</dbReference>
<dbReference type="PANTHER" id="PTHR16222">
    <property type="entry name" value="ADP-RIBOSYLGLYCOHYDROLASE"/>
    <property type="match status" value="1"/>
</dbReference>
<dbReference type="Pfam" id="PF03747">
    <property type="entry name" value="ADP_ribosyl_GH"/>
    <property type="match status" value="1"/>
</dbReference>
<dbReference type="PANTHER" id="PTHR16222:SF12">
    <property type="entry name" value="ADP-RIBOSYLGLYCOHYDROLASE-RELATED"/>
    <property type="match status" value="1"/>
</dbReference>
<protein>
    <submittedName>
        <fullName evidence="2">ADP-ribosylglycohydrolase family protein</fullName>
    </submittedName>
</protein>
<dbReference type="Gene3D" id="1.10.4080.10">
    <property type="entry name" value="ADP-ribosylation/Crystallin J1"/>
    <property type="match status" value="1"/>
</dbReference>
<dbReference type="SUPFAM" id="SSF101478">
    <property type="entry name" value="ADP-ribosylglycohydrolase"/>
    <property type="match status" value="1"/>
</dbReference>
<name>A0ABP7F7D9_9ACTN</name>
<feature type="region of interest" description="Disordered" evidence="1">
    <location>
        <begin position="1"/>
        <end position="32"/>
    </location>
</feature>
<comment type="caution">
    <text evidence="2">The sequence shown here is derived from an EMBL/GenBank/DDBJ whole genome shotgun (WGS) entry which is preliminary data.</text>
</comment>
<evidence type="ECO:0000256" key="1">
    <source>
        <dbReference type="SAM" id="MobiDB-lite"/>
    </source>
</evidence>
<keyword evidence="3" id="KW-1185">Reference proteome</keyword>
<dbReference type="InterPro" id="IPR005502">
    <property type="entry name" value="Ribosyl_crysJ1"/>
</dbReference>
<proteinExistence type="predicted"/>
<reference evidence="3" key="1">
    <citation type="journal article" date="2019" name="Int. J. Syst. Evol. Microbiol.">
        <title>The Global Catalogue of Microorganisms (GCM) 10K type strain sequencing project: providing services to taxonomists for standard genome sequencing and annotation.</title>
        <authorList>
            <consortium name="The Broad Institute Genomics Platform"/>
            <consortium name="The Broad Institute Genome Sequencing Center for Infectious Disease"/>
            <person name="Wu L."/>
            <person name="Ma J."/>
        </authorList>
    </citation>
    <scope>NUCLEOTIDE SEQUENCE [LARGE SCALE GENOMIC DNA]</scope>
    <source>
        <strain evidence="3">JCM 30846</strain>
    </source>
</reference>
<gene>
    <name evidence="2" type="ORF">GCM10023082_33100</name>
</gene>
<dbReference type="Proteomes" id="UP001499884">
    <property type="component" value="Unassembled WGS sequence"/>
</dbReference>
<feature type="compositionally biased region" description="Low complexity" evidence="1">
    <location>
        <begin position="1"/>
        <end position="13"/>
    </location>
</feature>
<organism evidence="2 3">
    <name type="scientific">Streptomyces tremellae</name>
    <dbReference type="NCBI Taxonomy" id="1124239"/>
    <lineage>
        <taxon>Bacteria</taxon>
        <taxon>Bacillati</taxon>
        <taxon>Actinomycetota</taxon>
        <taxon>Actinomycetes</taxon>
        <taxon>Kitasatosporales</taxon>
        <taxon>Streptomycetaceae</taxon>
        <taxon>Streptomyces</taxon>
    </lineage>
</organism>
<evidence type="ECO:0000313" key="2">
    <source>
        <dbReference type="EMBL" id="GAA3733056.1"/>
    </source>
</evidence>